<accession>A0A4R8DWQ3</accession>
<comment type="caution">
    <text evidence="1">The sequence shown here is derived from an EMBL/GenBank/DDBJ whole genome shotgun (WGS) entry which is preliminary data.</text>
</comment>
<proteinExistence type="predicted"/>
<dbReference type="OrthoDB" id="9772295at2"/>
<organism evidence="1 2">
    <name type="scientific">Dinghuibacter silviterrae</name>
    <dbReference type="NCBI Taxonomy" id="1539049"/>
    <lineage>
        <taxon>Bacteria</taxon>
        <taxon>Pseudomonadati</taxon>
        <taxon>Bacteroidota</taxon>
        <taxon>Chitinophagia</taxon>
        <taxon>Chitinophagales</taxon>
        <taxon>Chitinophagaceae</taxon>
        <taxon>Dinghuibacter</taxon>
    </lineage>
</organism>
<dbReference type="EMBL" id="SODV01000001">
    <property type="protein sequence ID" value="TDX01945.1"/>
    <property type="molecule type" value="Genomic_DNA"/>
</dbReference>
<name>A0A4R8DWQ3_9BACT</name>
<dbReference type="RefSeq" id="WP_133994580.1">
    <property type="nucleotide sequence ID" value="NZ_SODV01000001.1"/>
</dbReference>
<protein>
    <submittedName>
        <fullName evidence="1">Uncharacterized protein (DUF1800 family)</fullName>
    </submittedName>
</protein>
<evidence type="ECO:0000313" key="2">
    <source>
        <dbReference type="Proteomes" id="UP000294498"/>
    </source>
</evidence>
<gene>
    <name evidence="1" type="ORF">EDB95_2992</name>
</gene>
<evidence type="ECO:0000313" key="1">
    <source>
        <dbReference type="EMBL" id="TDX01945.1"/>
    </source>
</evidence>
<keyword evidence="2" id="KW-1185">Reference proteome</keyword>
<dbReference type="AlphaFoldDB" id="A0A4R8DWQ3"/>
<reference evidence="1 2" key="1">
    <citation type="submission" date="2019-03" db="EMBL/GenBank/DDBJ databases">
        <title>Genomic Encyclopedia of Type Strains, Phase IV (KMG-IV): sequencing the most valuable type-strain genomes for metagenomic binning, comparative biology and taxonomic classification.</title>
        <authorList>
            <person name="Goeker M."/>
        </authorList>
    </citation>
    <scope>NUCLEOTIDE SEQUENCE [LARGE SCALE GENOMIC DNA]</scope>
    <source>
        <strain evidence="1 2">DSM 100059</strain>
    </source>
</reference>
<dbReference type="Pfam" id="PF08811">
    <property type="entry name" value="DUF1800"/>
    <property type="match status" value="1"/>
</dbReference>
<sequence>MRDHSAMRAWPGSTSGIQEYTGTWGTAQVVHLLKRTLFGATVADVNYFSGLSMSQAVDEILTPTAAPTSQPLNNYGTDVTGVAPYTTWIGTGLTYQDQNLNASRVASMQCWWMGQMLGSGRSIHEKITLFWHNHFAMDATQHFMDIPAQLWYNQYLTLRANALGSFAAMVKAITLDPAMLIFLNGSTNVNTSPNENYGRELQELYTEGKGTNSLYTQTDVHNAARVLTGHTVDAGFNYVFQAGNHDDQDKQFSPYYSNHVVTGYSGTVGAGELDDMLGMLLGTDESAKFICRKLYNFFIYYVDDATVEANVIVPLASVFRSSGYNITTVLSTLFKSQHFYDLVYAGACLIKSPLDFLVGLVREFNLALPAASNPQGQYSAWTLLLNQATILQQEVLAIPVVAGWYAYYESPTYHELWINSVTYPQRNYYTDLLMTSGDMMSGTTLVVDPVAFTATLSNPSDPVQLVSDALSILLTVPVSANDQELMMRTILLTNQTNNAYWTQAWQAYTANPSDMNAYSTVFNRLQAFYKYVMDLPEYHLS</sequence>
<dbReference type="InterPro" id="IPR014917">
    <property type="entry name" value="DUF1800"/>
</dbReference>
<dbReference type="Proteomes" id="UP000294498">
    <property type="component" value="Unassembled WGS sequence"/>
</dbReference>